<evidence type="ECO:0000256" key="2">
    <source>
        <dbReference type="ARBA" id="ARBA00022448"/>
    </source>
</evidence>
<feature type="transmembrane region" description="Helical" evidence="11">
    <location>
        <begin position="105"/>
        <end position="135"/>
    </location>
</feature>
<evidence type="ECO:0000259" key="12">
    <source>
        <dbReference type="Pfam" id="PF00520"/>
    </source>
</evidence>
<keyword evidence="3" id="KW-0633">Potassium transport</keyword>
<evidence type="ECO:0000256" key="11">
    <source>
        <dbReference type="SAM" id="Phobius"/>
    </source>
</evidence>
<dbReference type="EMBL" id="VXIV02002176">
    <property type="protein sequence ID" value="KAF6026943.1"/>
    <property type="molecule type" value="Genomic_DNA"/>
</dbReference>
<dbReference type="PANTHER" id="PTHR11537:SF254">
    <property type="entry name" value="POTASSIUM VOLTAGE-GATED CHANNEL PROTEIN SHAB"/>
    <property type="match status" value="1"/>
</dbReference>
<dbReference type="SUPFAM" id="SSF81324">
    <property type="entry name" value="Voltage-gated potassium channels"/>
    <property type="match status" value="1"/>
</dbReference>
<evidence type="ECO:0000256" key="5">
    <source>
        <dbReference type="ARBA" id="ARBA00022826"/>
    </source>
</evidence>
<keyword evidence="9 11" id="KW-0472">Membrane</keyword>
<comment type="subcellular location">
    <subcellularLocation>
        <location evidence="1">Membrane</location>
        <topology evidence="1">Multi-pass membrane protein</topology>
    </subcellularLocation>
</comment>
<evidence type="ECO:0000256" key="6">
    <source>
        <dbReference type="ARBA" id="ARBA00022958"/>
    </source>
</evidence>
<dbReference type="Gene3D" id="1.10.287.70">
    <property type="match status" value="1"/>
</dbReference>
<dbReference type="Pfam" id="PF00520">
    <property type="entry name" value="Ion_trans"/>
    <property type="match status" value="1"/>
</dbReference>
<dbReference type="GO" id="GO:0001508">
    <property type="term" value="P:action potential"/>
    <property type="evidence" value="ECO:0007669"/>
    <property type="project" value="TreeGrafter"/>
</dbReference>
<dbReference type="Proteomes" id="UP000593567">
    <property type="component" value="Unassembled WGS sequence"/>
</dbReference>
<feature type="domain" description="Ion transport" evidence="12">
    <location>
        <begin position="9"/>
        <end position="132"/>
    </location>
</feature>
<evidence type="ECO:0000256" key="8">
    <source>
        <dbReference type="ARBA" id="ARBA00023065"/>
    </source>
</evidence>
<keyword evidence="7 11" id="KW-1133">Transmembrane helix</keyword>
<reference evidence="13" key="1">
    <citation type="submission" date="2020-06" db="EMBL/GenBank/DDBJ databases">
        <title>Draft genome of Bugula neritina, a colonial animal packing powerful symbionts and potential medicines.</title>
        <authorList>
            <person name="Rayko M."/>
        </authorList>
    </citation>
    <scope>NUCLEOTIDE SEQUENCE [LARGE SCALE GENOMIC DNA]</scope>
    <source>
        <strain evidence="13">Kwan_BN1</strain>
    </source>
</reference>
<protein>
    <submittedName>
        <fullName evidence="13">Shk-1</fullName>
    </submittedName>
</protein>
<keyword evidence="4 11" id="KW-0812">Transmembrane</keyword>
<keyword evidence="6" id="KW-0630">Potassium</keyword>
<evidence type="ECO:0000256" key="1">
    <source>
        <dbReference type="ARBA" id="ARBA00004141"/>
    </source>
</evidence>
<feature type="transmembrane region" description="Helical" evidence="11">
    <location>
        <begin position="21"/>
        <end position="39"/>
    </location>
</feature>
<keyword evidence="2" id="KW-0813">Transport</keyword>
<dbReference type="GO" id="GO:0008076">
    <property type="term" value="C:voltage-gated potassium channel complex"/>
    <property type="evidence" value="ECO:0007669"/>
    <property type="project" value="InterPro"/>
</dbReference>
<keyword evidence="5" id="KW-0631">Potassium channel</keyword>
<evidence type="ECO:0000256" key="3">
    <source>
        <dbReference type="ARBA" id="ARBA00022538"/>
    </source>
</evidence>
<keyword evidence="14" id="KW-1185">Reference proteome</keyword>
<evidence type="ECO:0000256" key="10">
    <source>
        <dbReference type="ARBA" id="ARBA00023303"/>
    </source>
</evidence>
<feature type="transmembrane region" description="Helical" evidence="11">
    <location>
        <begin position="80"/>
        <end position="99"/>
    </location>
</feature>
<dbReference type="GO" id="GO:0005249">
    <property type="term" value="F:voltage-gated potassium channel activity"/>
    <property type="evidence" value="ECO:0007669"/>
    <property type="project" value="InterPro"/>
</dbReference>
<evidence type="ECO:0000256" key="4">
    <source>
        <dbReference type="ARBA" id="ARBA00022692"/>
    </source>
</evidence>
<dbReference type="AlphaFoldDB" id="A0A7J7JM43"/>
<feature type="transmembrane region" description="Helical" evidence="11">
    <location>
        <begin position="45"/>
        <end position="68"/>
    </location>
</feature>
<evidence type="ECO:0000313" key="13">
    <source>
        <dbReference type="EMBL" id="KAF6026943.1"/>
    </source>
</evidence>
<dbReference type="InterPro" id="IPR005821">
    <property type="entry name" value="Ion_trans_dom"/>
</dbReference>
<dbReference type="PANTHER" id="PTHR11537">
    <property type="entry name" value="VOLTAGE-GATED POTASSIUM CHANNEL"/>
    <property type="match status" value="1"/>
</dbReference>
<evidence type="ECO:0000313" key="14">
    <source>
        <dbReference type="Proteomes" id="UP000593567"/>
    </source>
</evidence>
<dbReference type="InterPro" id="IPR028325">
    <property type="entry name" value="VG_K_chnl"/>
</dbReference>
<dbReference type="PRINTS" id="PR00169">
    <property type="entry name" value="KCHANNEL"/>
</dbReference>
<evidence type="ECO:0000256" key="7">
    <source>
        <dbReference type="ARBA" id="ARBA00022989"/>
    </source>
</evidence>
<evidence type="ECO:0000256" key="9">
    <source>
        <dbReference type="ARBA" id="ARBA00023136"/>
    </source>
</evidence>
<proteinExistence type="predicted"/>
<accession>A0A7J7JM43</accession>
<dbReference type="OrthoDB" id="415460at2759"/>
<organism evidence="13 14">
    <name type="scientific">Bugula neritina</name>
    <name type="common">Brown bryozoan</name>
    <name type="synonym">Sertularia neritina</name>
    <dbReference type="NCBI Taxonomy" id="10212"/>
    <lineage>
        <taxon>Eukaryota</taxon>
        <taxon>Metazoa</taxon>
        <taxon>Spiralia</taxon>
        <taxon>Lophotrochozoa</taxon>
        <taxon>Bryozoa</taxon>
        <taxon>Gymnolaemata</taxon>
        <taxon>Cheilostomatida</taxon>
        <taxon>Flustrina</taxon>
        <taxon>Buguloidea</taxon>
        <taxon>Bugulidae</taxon>
        <taxon>Bugula</taxon>
    </lineage>
</organism>
<comment type="caution">
    <text evidence="13">The sequence shown here is derived from an EMBL/GenBank/DDBJ whole genome shotgun (WGS) entry which is preliminary data.</text>
</comment>
<name>A0A7J7JM43_BUGNE</name>
<sequence>MHLHYIVICLQSIQILRIFKIFQYASLIDGLMVMMLTLKACLKELFLLVMYLLIAMFIFATSVSFLELQSEMGVGVPDCVYGYWWAIITMTTVGYGDFYPSTVGGYFVGVLCAISGIILTALPVAIIGSHFNVYWEHNRKRRRLLFAALKKKHKQKNISAGTTTSDISKLNSQE</sequence>
<keyword evidence="10" id="KW-0407">Ion channel</keyword>
<keyword evidence="8" id="KW-0406">Ion transport</keyword>
<gene>
    <name evidence="13" type="ORF">EB796_014737</name>
</gene>